<dbReference type="InterPro" id="IPR032710">
    <property type="entry name" value="NTF2-like_dom_sf"/>
</dbReference>
<organism evidence="2 3">
    <name type="scientific">Pseudoalteromonas tunicata D2</name>
    <dbReference type="NCBI Taxonomy" id="87626"/>
    <lineage>
        <taxon>Bacteria</taxon>
        <taxon>Pseudomonadati</taxon>
        <taxon>Pseudomonadota</taxon>
        <taxon>Gammaproteobacteria</taxon>
        <taxon>Alteromonadales</taxon>
        <taxon>Pseudoalteromonadaceae</taxon>
        <taxon>Pseudoalteromonas</taxon>
    </lineage>
</organism>
<dbReference type="RefSeq" id="WP_009839662.1">
    <property type="nucleotide sequence ID" value="NZ_CH959301.1"/>
</dbReference>
<dbReference type="EMBL" id="AAOH01000005">
    <property type="protein sequence ID" value="EAR27830.1"/>
    <property type="molecule type" value="Genomic_DNA"/>
</dbReference>
<gene>
    <name evidence="2" type="ORF">PTD2_18450</name>
</gene>
<comment type="caution">
    <text evidence="2">The sequence shown here is derived from an EMBL/GenBank/DDBJ whole genome shotgun (WGS) entry which is preliminary data.</text>
</comment>
<dbReference type="InterPro" id="IPR048469">
    <property type="entry name" value="YchJ-like_M"/>
</dbReference>
<dbReference type="Pfam" id="PF02810">
    <property type="entry name" value="SEC-C"/>
    <property type="match status" value="1"/>
</dbReference>
<dbReference type="Proteomes" id="UP000006201">
    <property type="component" value="Unassembled WGS sequence"/>
</dbReference>
<dbReference type="PANTHER" id="PTHR33747">
    <property type="entry name" value="UPF0225 PROTEIN SCO1677"/>
    <property type="match status" value="1"/>
</dbReference>
<evidence type="ECO:0000313" key="3">
    <source>
        <dbReference type="Proteomes" id="UP000006201"/>
    </source>
</evidence>
<feature type="domain" description="YchJ-like middle NTF2-like" evidence="1">
    <location>
        <begin position="26"/>
        <end position="122"/>
    </location>
</feature>
<accession>A4CBU3</accession>
<name>A4CBU3_9GAMM</name>
<protein>
    <recommendedName>
        <fullName evidence="1">YchJ-like middle NTF2-like domain-containing protein</fullName>
    </recommendedName>
</protein>
<sequence length="152" mass="17823">MCYCGTTLTFEQCCQPFINKTVKPNTAEQLMRSRFSAYVVNNPAYIQQTYAQEKQAENSVKEIADFANSCRFIKLTVINTEQQETQAWVEFEADYFYQNLFCKLKERSYFELRDDTWYYVDGIITPTTDIKVGRNDECPCGSEKKYKKCHAN</sequence>
<keyword evidence="3" id="KW-1185">Reference proteome</keyword>
<dbReference type="eggNOG" id="COG3012">
    <property type="taxonomic scope" value="Bacteria"/>
</dbReference>
<dbReference type="InterPro" id="IPR004027">
    <property type="entry name" value="SEC_C_motif"/>
</dbReference>
<evidence type="ECO:0000313" key="2">
    <source>
        <dbReference type="EMBL" id="EAR27830.1"/>
    </source>
</evidence>
<dbReference type="HOGENOM" id="CLU_099590_0_0_6"/>
<dbReference type="AlphaFoldDB" id="A4CBU3"/>
<reference evidence="2 3" key="1">
    <citation type="submission" date="2006-02" db="EMBL/GenBank/DDBJ databases">
        <authorList>
            <person name="Moran M.A."/>
            <person name="Kjelleberg S."/>
            <person name="Egan S."/>
            <person name="Saunders N."/>
            <person name="Thomas T."/>
            <person name="Ferriera S."/>
            <person name="Johnson J."/>
            <person name="Kravitz S."/>
            <person name="Halpern A."/>
            <person name="Remington K."/>
            <person name="Beeson K."/>
            <person name="Tran B."/>
            <person name="Rogers Y.-H."/>
            <person name="Friedman R."/>
            <person name="Venter J.C."/>
        </authorList>
    </citation>
    <scope>NUCLEOTIDE SEQUENCE [LARGE SCALE GENOMIC DNA]</scope>
    <source>
        <strain evidence="2 3">D2</strain>
    </source>
</reference>
<evidence type="ECO:0000259" key="1">
    <source>
        <dbReference type="Pfam" id="PF17775"/>
    </source>
</evidence>
<dbReference type="Pfam" id="PF17775">
    <property type="entry name" value="YchJ_M-like"/>
    <property type="match status" value="1"/>
</dbReference>
<dbReference type="OrthoDB" id="21421at2"/>
<dbReference type="SUPFAM" id="SSF54427">
    <property type="entry name" value="NTF2-like"/>
    <property type="match status" value="1"/>
</dbReference>
<dbReference type="Gene3D" id="3.10.450.50">
    <property type="match status" value="1"/>
</dbReference>
<dbReference type="PANTHER" id="PTHR33747:SF1">
    <property type="entry name" value="ADENYLATE CYCLASE-ASSOCIATED CAP C-TERMINAL DOMAIN-CONTAINING PROTEIN"/>
    <property type="match status" value="1"/>
</dbReference>
<dbReference type="SUPFAM" id="SSF103642">
    <property type="entry name" value="Sec-C motif"/>
    <property type="match status" value="1"/>
</dbReference>
<proteinExistence type="predicted"/>